<evidence type="ECO:0000313" key="4">
    <source>
        <dbReference type="EMBL" id="PIA13417.1"/>
    </source>
</evidence>
<keyword evidence="2" id="KW-0812">Transmembrane</keyword>
<evidence type="ECO:0000313" key="5">
    <source>
        <dbReference type="Proteomes" id="UP000242474"/>
    </source>
</evidence>
<feature type="compositionally biased region" description="Polar residues" evidence="1">
    <location>
        <begin position="259"/>
        <end position="268"/>
    </location>
</feature>
<feature type="transmembrane region" description="Helical" evidence="2">
    <location>
        <begin position="114"/>
        <end position="135"/>
    </location>
</feature>
<feature type="transmembrane region" description="Helical" evidence="2">
    <location>
        <begin position="147"/>
        <end position="171"/>
    </location>
</feature>
<evidence type="ECO:0000256" key="3">
    <source>
        <dbReference type="SAM" id="SignalP"/>
    </source>
</evidence>
<evidence type="ECO:0000256" key="1">
    <source>
        <dbReference type="SAM" id="MobiDB-lite"/>
    </source>
</evidence>
<sequence length="306" mass="34107">MYLTFITMIMTLVGTASSASFSAPNKDLMTCTIAVGWMGVALGALSFVALLQLRVYGYINTFIWNRKPTGVYFIAPIIYIISMSILYAILSFVLPLNGGFVYNNITNTCVAQNVIYYIGLTFMIIQTVVLCLLLFKARTIDSCFWEFRKMLLVASVGILFGIIVLAIQHVHFGDDKVAVKGILVIIFTLLPQQVYFYTILGPPVYHLLRHREYYLHEFAAIVEEKGLAHIYELAGGCPLGEISDLSDSGKPYRTTAVNRLSNDSNFSGNEPAPEIGAPLPRNSNPRQSGPLLSYYKSLWNRASRNN</sequence>
<dbReference type="OrthoDB" id="5522615at2759"/>
<name>A0A2G5B3W1_COERN</name>
<gene>
    <name evidence="4" type="ORF">COEREDRAFT_89619</name>
</gene>
<reference evidence="4 5" key="1">
    <citation type="journal article" date="2015" name="Genome Biol. Evol.">
        <title>Phylogenomic analyses indicate that early fungi evolved digesting cell walls of algal ancestors of land plants.</title>
        <authorList>
            <person name="Chang Y."/>
            <person name="Wang S."/>
            <person name="Sekimoto S."/>
            <person name="Aerts A.L."/>
            <person name="Choi C."/>
            <person name="Clum A."/>
            <person name="LaButti K.M."/>
            <person name="Lindquist E.A."/>
            <person name="Yee Ngan C."/>
            <person name="Ohm R.A."/>
            <person name="Salamov A.A."/>
            <person name="Grigoriev I.V."/>
            <person name="Spatafora J.W."/>
            <person name="Berbee M.L."/>
        </authorList>
    </citation>
    <scope>NUCLEOTIDE SEQUENCE [LARGE SCALE GENOMIC DNA]</scope>
    <source>
        <strain evidence="4 5">NRRL 1564</strain>
    </source>
</reference>
<keyword evidence="2" id="KW-0472">Membrane</keyword>
<feature type="transmembrane region" description="Helical" evidence="2">
    <location>
        <begin position="71"/>
        <end position="94"/>
    </location>
</feature>
<keyword evidence="3" id="KW-0732">Signal</keyword>
<dbReference type="EMBL" id="KZ303538">
    <property type="protein sequence ID" value="PIA13417.1"/>
    <property type="molecule type" value="Genomic_DNA"/>
</dbReference>
<dbReference type="Proteomes" id="UP000242474">
    <property type="component" value="Unassembled WGS sequence"/>
</dbReference>
<proteinExistence type="predicted"/>
<organism evidence="4 5">
    <name type="scientific">Coemansia reversa (strain ATCC 12441 / NRRL 1564)</name>
    <dbReference type="NCBI Taxonomy" id="763665"/>
    <lineage>
        <taxon>Eukaryota</taxon>
        <taxon>Fungi</taxon>
        <taxon>Fungi incertae sedis</taxon>
        <taxon>Zoopagomycota</taxon>
        <taxon>Kickxellomycotina</taxon>
        <taxon>Kickxellomycetes</taxon>
        <taxon>Kickxellales</taxon>
        <taxon>Kickxellaceae</taxon>
        <taxon>Coemansia</taxon>
    </lineage>
</organism>
<accession>A0A2G5B3W1</accession>
<feature type="transmembrane region" description="Helical" evidence="2">
    <location>
        <begin position="34"/>
        <end position="59"/>
    </location>
</feature>
<evidence type="ECO:0008006" key="6">
    <source>
        <dbReference type="Google" id="ProtNLM"/>
    </source>
</evidence>
<keyword evidence="2" id="KW-1133">Transmembrane helix</keyword>
<feature type="transmembrane region" description="Helical" evidence="2">
    <location>
        <begin position="177"/>
        <end position="200"/>
    </location>
</feature>
<keyword evidence="5" id="KW-1185">Reference proteome</keyword>
<protein>
    <recommendedName>
        <fullName evidence="6">G-protein coupled receptors family 3 profile domain-containing protein</fullName>
    </recommendedName>
</protein>
<dbReference type="AlphaFoldDB" id="A0A2G5B3W1"/>
<feature type="region of interest" description="Disordered" evidence="1">
    <location>
        <begin position="259"/>
        <end position="290"/>
    </location>
</feature>
<evidence type="ECO:0000256" key="2">
    <source>
        <dbReference type="SAM" id="Phobius"/>
    </source>
</evidence>
<feature type="chain" id="PRO_5013969163" description="G-protein coupled receptors family 3 profile domain-containing protein" evidence="3">
    <location>
        <begin position="19"/>
        <end position="306"/>
    </location>
</feature>
<feature type="signal peptide" evidence="3">
    <location>
        <begin position="1"/>
        <end position="18"/>
    </location>
</feature>